<dbReference type="Proteomes" id="UP000783686">
    <property type="component" value="Unassembled WGS sequence"/>
</dbReference>
<evidence type="ECO:0000256" key="2">
    <source>
        <dbReference type="ARBA" id="ARBA00022679"/>
    </source>
</evidence>
<feature type="binding site" evidence="6">
    <location>
        <position position="157"/>
    </location>
    <ligand>
        <name>substrate</name>
    </ligand>
</feature>
<feature type="binding site" evidence="6">
    <location>
        <position position="345"/>
    </location>
    <ligand>
        <name>Zn(2+)</name>
        <dbReference type="ChEBI" id="CHEBI:29105"/>
    </ligand>
</feature>
<accession>A0A811KXY8</accession>
<keyword evidence="1 6" id="KW-0328">Glycosyltransferase</keyword>
<dbReference type="GO" id="GO:0046872">
    <property type="term" value="F:metal ion binding"/>
    <property type="evidence" value="ECO:0007669"/>
    <property type="project" value="UniProtKB-KW"/>
</dbReference>
<organism evidence="8 9">
    <name type="scientific">Bursaphelenchus okinawaensis</name>
    <dbReference type="NCBI Taxonomy" id="465554"/>
    <lineage>
        <taxon>Eukaryota</taxon>
        <taxon>Metazoa</taxon>
        <taxon>Ecdysozoa</taxon>
        <taxon>Nematoda</taxon>
        <taxon>Chromadorea</taxon>
        <taxon>Rhabditida</taxon>
        <taxon>Tylenchina</taxon>
        <taxon>Tylenchomorpha</taxon>
        <taxon>Aphelenchoidea</taxon>
        <taxon>Aphelenchoididae</taxon>
        <taxon>Bursaphelenchus</taxon>
    </lineage>
</organism>
<comment type="catalytic activity">
    <reaction evidence="6">
        <text>guanosine(34) in tRNA + queuine = queuosine(34) in tRNA + guanine</text>
        <dbReference type="Rhea" id="RHEA:16633"/>
        <dbReference type="Rhea" id="RHEA-COMP:10341"/>
        <dbReference type="Rhea" id="RHEA-COMP:18571"/>
        <dbReference type="ChEBI" id="CHEBI:16235"/>
        <dbReference type="ChEBI" id="CHEBI:17433"/>
        <dbReference type="ChEBI" id="CHEBI:74269"/>
        <dbReference type="ChEBI" id="CHEBI:194431"/>
        <dbReference type="EC" id="2.4.2.64"/>
    </reaction>
</comment>
<comment type="cofactor">
    <cofactor evidence="6">
        <name>Zn(2+)</name>
        <dbReference type="ChEBI" id="CHEBI:29105"/>
    </cofactor>
</comment>
<comment type="similarity">
    <text evidence="6">Belongs to the queuine tRNA-ribosyltransferase family.</text>
</comment>
<feature type="binding site" evidence="6">
    <location>
        <position position="320"/>
    </location>
    <ligand>
        <name>Zn(2+)</name>
        <dbReference type="ChEBI" id="CHEBI:29105"/>
    </ligand>
</feature>
<evidence type="ECO:0000256" key="5">
    <source>
        <dbReference type="ARBA" id="ARBA00022833"/>
    </source>
</evidence>
<comment type="function">
    <text evidence="6">Catalytic subunit of the queuine tRNA-ribosyltransferase (TGT) that catalyzes the base-exchange of a guanine (G) residue with queuine (Q) at position 34 (anticodon wobble position) in tRNAs with GU(N) anticodons (tRNA-Asp, -Asn, -His and -Tyr), resulting in the hypermodified nucleoside queuosine (7-(((4,5-cis-dihydroxy-2-cyclopenten-1-yl)amino)methyl)-7-deazaguanosine). Catalysis occurs through a double-displacement mechanism. The nucleophile active site attacks the C1' of nucleotide 34 to detach the guanine base from the RNA, forming a covalent enzyme-RNA intermediate. The proton acceptor active site deprotonates the incoming queuine, allowing a nucleophilic attack on the C1' of the ribose to form the product.</text>
</comment>
<dbReference type="AlphaFoldDB" id="A0A811KXY8"/>
<feature type="binding site" evidence="6">
    <location>
        <begin position="103"/>
        <end position="107"/>
    </location>
    <ligand>
        <name>substrate</name>
    </ligand>
</feature>
<keyword evidence="5 6" id="KW-0862">Zinc</keyword>
<keyword evidence="6" id="KW-0963">Cytoplasm</keyword>
<comment type="subcellular location">
    <subcellularLocation>
        <location evidence="6">Cytoplasm</location>
    </subcellularLocation>
</comment>
<sequence>MTSNSVEKPEMHFEMSFKVISKSNRLRHGVLKLPHGLVSTPVFMPVGTQGTMKGVLPEQMKDLGCEIYLNNTYHLGHRPGYKLLKEAGGVHKFQNWNGNLLTDSGGFQMVSLSKLMEVTEHGVRFESPHTKEMMDLTPEHCIEIQEAIGADIIMQLDHVIPSLSTGPIVREAMLRSIRWLDRCISAKTRNDQILFPIIQGGLDLELRTECTKEMLKRVQVGIAVGGLSGGESKESFWRTVATCCELIPDGIPRYVMGVGWPVDLVIASLLGADMFDCVYPTRTARFGTAITRKHGELSLTQSQYNNDYDAIDKTCSCTTCKRFSRSYIHNIVAQESVFCHLISIHNIHHHLDLMRRLRKACDDDKVQEFLDEFIVEQFKSASEAPNWVKEACEYAGFPIV</sequence>
<evidence type="ECO:0000256" key="3">
    <source>
        <dbReference type="ARBA" id="ARBA00022694"/>
    </source>
</evidence>
<dbReference type="Proteomes" id="UP000614601">
    <property type="component" value="Unassembled WGS sequence"/>
</dbReference>
<dbReference type="InterPro" id="IPR004803">
    <property type="entry name" value="TGT"/>
</dbReference>
<dbReference type="GO" id="GO:0005829">
    <property type="term" value="C:cytosol"/>
    <property type="evidence" value="ECO:0007669"/>
    <property type="project" value="TreeGrafter"/>
</dbReference>
<keyword evidence="2 6" id="KW-0808">Transferase</keyword>
<evidence type="ECO:0000256" key="4">
    <source>
        <dbReference type="ARBA" id="ARBA00022723"/>
    </source>
</evidence>
<evidence type="ECO:0000259" key="7">
    <source>
        <dbReference type="Pfam" id="PF01702"/>
    </source>
</evidence>
<dbReference type="InterPro" id="IPR036511">
    <property type="entry name" value="TGT-like_sf"/>
</dbReference>
<feature type="region of interest" description="RNA binding" evidence="6">
    <location>
        <begin position="257"/>
        <end position="263"/>
    </location>
</feature>
<comment type="caution">
    <text evidence="8">The sequence shown here is derived from an EMBL/GenBank/DDBJ whole genome shotgun (WGS) entry which is preliminary data.</text>
</comment>
<dbReference type="GO" id="GO:0008479">
    <property type="term" value="F:tRNA-guanosine(34) queuine transglycosylase activity"/>
    <property type="evidence" value="ECO:0007669"/>
    <property type="project" value="UniProtKB-UniRule"/>
</dbReference>
<dbReference type="GO" id="GO:0006400">
    <property type="term" value="P:tRNA modification"/>
    <property type="evidence" value="ECO:0007669"/>
    <property type="project" value="InterPro"/>
</dbReference>
<dbReference type="NCBIfam" id="TIGR00430">
    <property type="entry name" value="Q_tRNA_tgt"/>
    <property type="match status" value="1"/>
</dbReference>
<feature type="active site" description="Nucleophile" evidence="6">
    <location>
        <position position="276"/>
    </location>
</feature>
<name>A0A811KXY8_9BILA</name>
<feature type="region of interest" description="RNA binding; important for wobble base 34 recognition" evidence="6">
    <location>
        <begin position="281"/>
        <end position="285"/>
    </location>
</feature>
<keyword evidence="3 6" id="KW-0819">tRNA processing</keyword>
<feature type="binding site" evidence="6">
    <location>
        <position position="199"/>
    </location>
    <ligand>
        <name>substrate</name>
    </ligand>
</feature>
<reference evidence="8" key="1">
    <citation type="submission" date="2020-09" db="EMBL/GenBank/DDBJ databases">
        <authorList>
            <person name="Kikuchi T."/>
        </authorList>
    </citation>
    <scope>NUCLEOTIDE SEQUENCE</scope>
    <source>
        <strain evidence="8">SH1</strain>
    </source>
</reference>
<dbReference type="NCBIfam" id="TIGR00449">
    <property type="entry name" value="tgt_general"/>
    <property type="match status" value="1"/>
</dbReference>
<feature type="domain" description="tRNA-guanine(15) transglycosylase-like" evidence="7">
    <location>
        <begin position="26"/>
        <end position="376"/>
    </location>
</feature>
<evidence type="ECO:0000256" key="6">
    <source>
        <dbReference type="HAMAP-Rule" id="MF_03218"/>
    </source>
</evidence>
<keyword evidence="9" id="KW-1185">Reference proteome</keyword>
<gene>
    <name evidence="8" type="ORF">BOKJ2_LOCUS9075</name>
</gene>
<feature type="binding site" evidence="6">
    <location>
        <position position="226"/>
    </location>
    <ligand>
        <name>substrate</name>
    </ligand>
</feature>
<proteinExistence type="inferred from homology"/>
<dbReference type="InterPro" id="IPR002616">
    <property type="entry name" value="tRNA_ribo_trans-like"/>
</dbReference>
<evidence type="ECO:0000256" key="1">
    <source>
        <dbReference type="ARBA" id="ARBA00022676"/>
    </source>
</evidence>
<dbReference type="EC" id="2.4.2.64" evidence="6"/>
<comment type="subunit">
    <text evidence="6">Heterodimer of a catalytic subunit and an accessory subunit.</text>
</comment>
<dbReference type="EMBL" id="CAJFCW020000004">
    <property type="protein sequence ID" value="CAG9114055.1"/>
    <property type="molecule type" value="Genomic_DNA"/>
</dbReference>
<dbReference type="OrthoDB" id="10249838at2759"/>
<evidence type="ECO:0000313" key="8">
    <source>
        <dbReference type="EMBL" id="CAD5220700.1"/>
    </source>
</evidence>
<dbReference type="EMBL" id="CAJFDH010000004">
    <property type="protein sequence ID" value="CAD5220700.1"/>
    <property type="molecule type" value="Genomic_DNA"/>
</dbReference>
<keyword evidence="4 6" id="KW-0479">Metal-binding</keyword>
<dbReference type="PANTHER" id="PTHR43530">
    <property type="entry name" value="QUEUINE TRNA-RIBOSYLTRANSFERASE CATALYTIC SUBUNIT 1"/>
    <property type="match status" value="1"/>
</dbReference>
<dbReference type="Gene3D" id="3.20.20.105">
    <property type="entry name" value="Queuine tRNA-ribosyltransferase-like"/>
    <property type="match status" value="1"/>
</dbReference>
<evidence type="ECO:0000313" key="9">
    <source>
        <dbReference type="Proteomes" id="UP000614601"/>
    </source>
</evidence>
<protein>
    <recommendedName>
        <fullName evidence="6">Queuine tRNA-ribosyltransferase catalytic subunit 1</fullName>
        <ecNumber evidence="6">2.4.2.64</ecNumber>
    </recommendedName>
    <alternativeName>
        <fullName evidence="6">Guanine insertion enzyme</fullName>
    </alternativeName>
    <alternativeName>
        <fullName evidence="6">tRNA-guanine transglycosylase</fullName>
    </alternativeName>
</protein>
<dbReference type="HAMAP" id="MF_00168">
    <property type="entry name" value="Q_tRNA_Tgt"/>
    <property type="match status" value="1"/>
</dbReference>
<feature type="active site" description="Proton acceptor" evidence="6">
    <location>
        <position position="103"/>
    </location>
</feature>
<feature type="binding site" evidence="6">
    <location>
        <position position="315"/>
    </location>
    <ligand>
        <name>Zn(2+)</name>
        <dbReference type="ChEBI" id="CHEBI:29105"/>
    </ligand>
</feature>
<dbReference type="Pfam" id="PF01702">
    <property type="entry name" value="TGT"/>
    <property type="match status" value="1"/>
</dbReference>
<feature type="binding site" evidence="6">
    <location>
        <position position="317"/>
    </location>
    <ligand>
        <name>Zn(2+)</name>
        <dbReference type="ChEBI" id="CHEBI:29105"/>
    </ligand>
</feature>
<dbReference type="SUPFAM" id="SSF51713">
    <property type="entry name" value="tRNA-guanine transglycosylase"/>
    <property type="match status" value="1"/>
</dbReference>
<dbReference type="PANTHER" id="PTHR43530:SF1">
    <property type="entry name" value="QUEUINE TRNA-RIBOSYLTRANSFERASE CATALYTIC SUBUNIT 1"/>
    <property type="match status" value="1"/>
</dbReference>